<feature type="compositionally biased region" description="Basic and acidic residues" evidence="1">
    <location>
        <begin position="18"/>
        <end position="27"/>
    </location>
</feature>
<reference evidence="2" key="2">
    <citation type="submission" date="2021-03" db="UniProtKB">
        <authorList>
            <consortium name="EnsemblPlants"/>
        </authorList>
    </citation>
    <scope>IDENTIFICATION</scope>
</reference>
<accession>A0A803NVH9</accession>
<reference evidence="2" key="1">
    <citation type="submission" date="2018-11" db="EMBL/GenBank/DDBJ databases">
        <authorList>
            <person name="Grassa J C."/>
        </authorList>
    </citation>
    <scope>NUCLEOTIDE SEQUENCE [LARGE SCALE GENOMIC DNA]</scope>
</reference>
<dbReference type="EMBL" id="UZAU01000227">
    <property type="status" value="NOT_ANNOTATED_CDS"/>
    <property type="molecule type" value="Genomic_DNA"/>
</dbReference>
<proteinExistence type="predicted"/>
<organism evidence="2 3">
    <name type="scientific">Cannabis sativa</name>
    <name type="common">Hemp</name>
    <name type="synonym">Marijuana</name>
    <dbReference type="NCBI Taxonomy" id="3483"/>
    <lineage>
        <taxon>Eukaryota</taxon>
        <taxon>Viridiplantae</taxon>
        <taxon>Streptophyta</taxon>
        <taxon>Embryophyta</taxon>
        <taxon>Tracheophyta</taxon>
        <taxon>Spermatophyta</taxon>
        <taxon>Magnoliopsida</taxon>
        <taxon>eudicotyledons</taxon>
        <taxon>Gunneridae</taxon>
        <taxon>Pentapetalae</taxon>
        <taxon>rosids</taxon>
        <taxon>fabids</taxon>
        <taxon>Rosales</taxon>
        <taxon>Cannabaceae</taxon>
        <taxon>Cannabis</taxon>
    </lineage>
</organism>
<dbReference type="Gramene" id="evm.model.02.1896">
    <property type="protein sequence ID" value="cds.evm.model.02.1896"/>
    <property type="gene ID" value="evm.TU.02.1896"/>
</dbReference>
<evidence type="ECO:0000313" key="2">
    <source>
        <dbReference type="EnsemblPlants" id="cds.evm.model.02.1896"/>
    </source>
</evidence>
<protein>
    <submittedName>
        <fullName evidence="2">Uncharacterized protein</fullName>
    </submittedName>
</protein>
<keyword evidence="3" id="KW-1185">Reference proteome</keyword>
<name>A0A803NVH9_CANSA</name>
<feature type="compositionally biased region" description="Polar residues" evidence="1">
    <location>
        <begin position="1"/>
        <end position="11"/>
    </location>
</feature>
<feature type="region of interest" description="Disordered" evidence="1">
    <location>
        <begin position="1"/>
        <end position="27"/>
    </location>
</feature>
<sequence length="71" mass="7710">MGLSRGWTTFVQGKRSAKHGEGSSKEKDLRANGSFVLHASGHCGVGLWLFFAQVGGVGAEWARRYGQLMEL</sequence>
<dbReference type="AlphaFoldDB" id="A0A803NVH9"/>
<evidence type="ECO:0000256" key="1">
    <source>
        <dbReference type="SAM" id="MobiDB-lite"/>
    </source>
</evidence>
<dbReference type="Proteomes" id="UP000596661">
    <property type="component" value="Chromosome 2"/>
</dbReference>
<dbReference type="EnsemblPlants" id="evm.model.02.1896">
    <property type="protein sequence ID" value="cds.evm.model.02.1896"/>
    <property type="gene ID" value="evm.TU.02.1896"/>
</dbReference>
<evidence type="ECO:0000313" key="3">
    <source>
        <dbReference type="Proteomes" id="UP000596661"/>
    </source>
</evidence>